<comment type="caution">
    <text evidence="1">The sequence shown here is derived from an EMBL/GenBank/DDBJ whole genome shotgun (WGS) entry which is preliminary data.</text>
</comment>
<dbReference type="Proteomes" id="UP000054092">
    <property type="component" value="Unassembled WGS sequence"/>
</dbReference>
<accession>A0A101HRR1</accession>
<evidence type="ECO:0000313" key="2">
    <source>
        <dbReference type="Proteomes" id="UP000054092"/>
    </source>
</evidence>
<proteinExistence type="predicted"/>
<organism evidence="1 2">
    <name type="scientific">Mesotoga prima</name>
    <dbReference type="NCBI Taxonomy" id="1184387"/>
    <lineage>
        <taxon>Bacteria</taxon>
        <taxon>Thermotogati</taxon>
        <taxon>Thermotogota</taxon>
        <taxon>Thermotogae</taxon>
        <taxon>Kosmotogales</taxon>
        <taxon>Kosmotogaceae</taxon>
        <taxon>Mesotoga</taxon>
    </lineage>
</organism>
<dbReference type="EMBL" id="LGGP01000023">
    <property type="protein sequence ID" value="KUK81962.1"/>
    <property type="molecule type" value="Genomic_DNA"/>
</dbReference>
<dbReference type="AlphaFoldDB" id="A0A101HRR1"/>
<protein>
    <submittedName>
        <fullName evidence="1">Uncharacterized protein</fullName>
    </submittedName>
</protein>
<dbReference type="PATRIC" id="fig|1184387.3.peg.544"/>
<reference evidence="2" key="1">
    <citation type="journal article" date="2015" name="MBio">
        <title>Genome-Resolved Metagenomic Analysis Reveals Roles for Candidate Phyla and Other Microbial Community Members in Biogeochemical Transformations in Oil Reservoirs.</title>
        <authorList>
            <person name="Hu P."/>
            <person name="Tom L."/>
            <person name="Singh A."/>
            <person name="Thomas B.C."/>
            <person name="Baker B.J."/>
            <person name="Piceno Y.M."/>
            <person name="Andersen G.L."/>
            <person name="Banfield J.F."/>
        </authorList>
    </citation>
    <scope>NUCLEOTIDE SEQUENCE [LARGE SCALE GENOMIC DNA]</scope>
</reference>
<sequence length="90" mass="10115">MSAEYLNLERKAIIEFEDAVLVVGVASDLAGVRFLAWIDTTGEMIRETVLDERFPAKISLFKSNESYVALLLYNALNDEGYRLLRIDGNG</sequence>
<gene>
    <name evidence="1" type="ORF">XD94_0243</name>
</gene>
<evidence type="ECO:0000313" key="1">
    <source>
        <dbReference type="EMBL" id="KUK81962.1"/>
    </source>
</evidence>
<name>A0A101HRR1_9BACT</name>